<reference evidence="1 2" key="1">
    <citation type="submission" date="2019-09" db="EMBL/GenBank/DDBJ databases">
        <title>Draft genome sequence of various Type strains from the CCUG.</title>
        <authorList>
            <person name="Pineiro-Iglesias B."/>
            <person name="Tunovic T."/>
            <person name="Unosson C."/>
            <person name="Inganas E."/>
            <person name="Ohlen M."/>
            <person name="Cardew S."/>
            <person name="Jensie-Markopoulos S."/>
            <person name="Salva-Serra F."/>
            <person name="Jaen-Luchoro D."/>
            <person name="Karlsson R."/>
            <person name="Svensson-Stadler L."/>
            <person name="Chun J."/>
            <person name="Moore E."/>
        </authorList>
    </citation>
    <scope>NUCLEOTIDE SEQUENCE [LARGE SCALE GENOMIC DNA]</scope>
    <source>
        <strain evidence="1 2">CCUG 56969T</strain>
    </source>
</reference>
<organism evidence="1 2">
    <name type="scientific">Vibrio gigantis</name>
    <dbReference type="NCBI Taxonomy" id="296199"/>
    <lineage>
        <taxon>Bacteria</taxon>
        <taxon>Pseudomonadati</taxon>
        <taxon>Pseudomonadota</taxon>
        <taxon>Gammaproteobacteria</taxon>
        <taxon>Vibrionales</taxon>
        <taxon>Vibrionaceae</taxon>
        <taxon>Vibrio</taxon>
    </lineage>
</organism>
<dbReference type="OrthoDB" id="6064552at2"/>
<keyword evidence="2" id="KW-1185">Reference proteome</keyword>
<dbReference type="EMBL" id="VXJS01000009">
    <property type="protein sequence ID" value="KAA8672327.1"/>
    <property type="molecule type" value="Genomic_DNA"/>
</dbReference>
<gene>
    <name evidence="1" type="ORF">F4W18_15315</name>
</gene>
<sequence>MSSEAVLSQIESQDSLAGVNTILTDCMANQSIQGVIKGDNLHRVLDVVIDFATEDTDPLSPLRLKAAASLGRLAAVARSRQNEVYQYLFQLFNDEPCDFDMLTDGDEKHYAAQSISHIQDSWVVDYCLRQAVLADTAENARRTLIQNALVGSGNLSDLLLLGKESFTYLSIIESAETRMKRARRITRAWNEIIRDWNGDVGNNVGKSLAGWLHAILMHSSPSVESTVMIDIVDDALAILIRTIELRFSNALLADTYQVLEVSRNVLSSSLWGEVNRDSEFLPRVKTNLKEAALVLARQNRTDNNIMKQLSKAYYSKAQVIPALKRHFDDSQELDPQIREWWLNGGKQVASTKEPVHTLGNSEDQQIGSLLIQVETSQNTMEKLERAVVPFLEISDPPLASTVKKASSGFGDMSRIARQLARMRKLSHTDNLGQVLEYNPMQHEMLGGHKYGVRKVRVVRDGIQKEFGGKIKTLVKPWVEAVEDQDDE</sequence>
<dbReference type="AlphaFoldDB" id="A0A5M9NNX2"/>
<comment type="caution">
    <text evidence="1">The sequence shown here is derived from an EMBL/GenBank/DDBJ whole genome shotgun (WGS) entry which is preliminary data.</text>
</comment>
<accession>A0A5M9NNX2</accession>
<proteinExistence type="predicted"/>
<evidence type="ECO:0000313" key="2">
    <source>
        <dbReference type="Proteomes" id="UP000322521"/>
    </source>
</evidence>
<name>A0A5M9NNX2_9VIBR</name>
<dbReference type="RefSeq" id="WP_086713504.1">
    <property type="nucleotide sequence ID" value="NZ_AP025492.1"/>
</dbReference>
<dbReference type="Proteomes" id="UP000322521">
    <property type="component" value="Unassembled WGS sequence"/>
</dbReference>
<evidence type="ECO:0000313" key="1">
    <source>
        <dbReference type="EMBL" id="KAA8672327.1"/>
    </source>
</evidence>
<protein>
    <submittedName>
        <fullName evidence="1">Uncharacterized protein</fullName>
    </submittedName>
</protein>